<dbReference type="PROSITE" id="PS51318">
    <property type="entry name" value="TAT"/>
    <property type="match status" value="1"/>
</dbReference>
<proteinExistence type="predicted"/>
<dbReference type="InterPro" id="IPR036812">
    <property type="entry name" value="NAD(P)_OxRdtase_dom_sf"/>
</dbReference>
<dbReference type="EMBL" id="JQ844213">
    <property type="protein sequence ID" value="AGS52826.1"/>
    <property type="molecule type" value="Genomic_DNA"/>
</dbReference>
<dbReference type="InterPro" id="IPR023210">
    <property type="entry name" value="NADP_OxRdtase_dom"/>
</dbReference>
<evidence type="ECO:0000259" key="1">
    <source>
        <dbReference type="Pfam" id="PF00248"/>
    </source>
</evidence>
<dbReference type="PANTHER" id="PTHR43312">
    <property type="entry name" value="D-THREO-ALDOSE 1-DEHYDROGENASE"/>
    <property type="match status" value="1"/>
</dbReference>
<accession>A0A806JZV1</accession>
<dbReference type="AlphaFoldDB" id="A0A806JZV1"/>
<protein>
    <recommendedName>
        <fullName evidence="1">NADP-dependent oxidoreductase domain-containing protein</fullName>
    </recommendedName>
</protein>
<dbReference type="PROSITE" id="PS51257">
    <property type="entry name" value="PROKAR_LIPOPROTEIN"/>
    <property type="match status" value="1"/>
</dbReference>
<reference evidence="2" key="1">
    <citation type="submission" date="2012-03" db="EMBL/GenBank/DDBJ databases">
        <title>Functional metagenomics reveals considerable lignocellulase gene clusters in the gut microbiome of a wood-feeding higher termite.</title>
        <authorList>
            <person name="Liu N."/>
        </authorList>
    </citation>
    <scope>NUCLEOTIDE SEQUENCE</scope>
</reference>
<dbReference type="Gene3D" id="3.20.20.100">
    <property type="entry name" value="NADP-dependent oxidoreductase domain"/>
    <property type="match status" value="1"/>
</dbReference>
<dbReference type="Gene3D" id="2.60.40.10">
    <property type="entry name" value="Immunoglobulins"/>
    <property type="match status" value="1"/>
</dbReference>
<dbReference type="PANTHER" id="PTHR43312:SF1">
    <property type="entry name" value="NADP-DEPENDENT OXIDOREDUCTASE DOMAIN-CONTAINING PROTEIN"/>
    <property type="match status" value="1"/>
</dbReference>
<feature type="domain" description="NADP-dependent oxidoreductase" evidence="1">
    <location>
        <begin position="55"/>
        <end position="310"/>
    </location>
</feature>
<sequence>MTDTLRRSSRRQFIKETALASSALALGPYFIFGCAQPSKLMKRSMGRLGFESTTLGLGGQASLQWTPSDVDPVKIILKAFDLGVNYFDTSNVYDLSQTSYGKAFRELRLVPGEPGYNERLRRSIFLTSKTALRFGKGGWRRQGLMNASNGKGQTTVDDLHRSLSQIFGDGNGSYPKGAYLDMVLIHSITSMTDVDASFEGYENPDPKAETIGVLATLIDFRDGSNLTGLNPKEEKLIRHIGFSGHQTSDAMIEMIHRDTRGVFDGMLVAINANDRRYFSMQNNIIPVAAANNMGIIAMKVFADGAMYDKQSSWTFNPDMVVRKIGSDGVPSRRLVEYTLTTPGIHNAIIGIGQIDDDPAACQLRQNLAAAQIEPNGLSETDRREIEKLAGTIKEGKTNYFQDPARPLGAPRNPAVARESGGGRNLARLTWQTAYAGDEPIARYEIARDGQKVGEVAHTPQVKATPFSFEDELSISNPSELRYRIAAVDAAGRTAQTDEIVLN</sequence>
<dbReference type="InterPro" id="IPR006311">
    <property type="entry name" value="TAT_signal"/>
</dbReference>
<dbReference type="InterPro" id="IPR053135">
    <property type="entry name" value="AKR2_Oxidoreductase"/>
</dbReference>
<name>A0A806JZV1_9BACT</name>
<dbReference type="Pfam" id="PF00248">
    <property type="entry name" value="Aldo_ket_red"/>
    <property type="match status" value="1"/>
</dbReference>
<organism evidence="2">
    <name type="scientific">uncultured bacterium contig00009</name>
    <dbReference type="NCBI Taxonomy" id="1181501"/>
    <lineage>
        <taxon>Bacteria</taxon>
        <taxon>environmental samples</taxon>
    </lineage>
</organism>
<dbReference type="InterPro" id="IPR019546">
    <property type="entry name" value="TAT_signal_bac_arc"/>
</dbReference>
<evidence type="ECO:0000313" key="2">
    <source>
        <dbReference type="EMBL" id="AGS52826.1"/>
    </source>
</evidence>
<dbReference type="NCBIfam" id="TIGR01409">
    <property type="entry name" value="TAT_signal_seq"/>
    <property type="match status" value="1"/>
</dbReference>
<dbReference type="InterPro" id="IPR013783">
    <property type="entry name" value="Ig-like_fold"/>
</dbReference>
<dbReference type="SUPFAM" id="SSF51430">
    <property type="entry name" value="NAD(P)-linked oxidoreductase"/>
    <property type="match status" value="1"/>
</dbReference>